<organism evidence="1 2">
    <name type="scientific">Xenorhabdus bovienii str. feltiae Moldova</name>
    <dbReference type="NCBI Taxonomy" id="1398200"/>
    <lineage>
        <taxon>Bacteria</taxon>
        <taxon>Pseudomonadati</taxon>
        <taxon>Pseudomonadota</taxon>
        <taxon>Gammaproteobacteria</taxon>
        <taxon>Enterobacterales</taxon>
        <taxon>Morganellaceae</taxon>
        <taxon>Xenorhabdus</taxon>
    </lineage>
</organism>
<name>A0A077P1E3_XENBV</name>
<dbReference type="Proteomes" id="UP000028487">
    <property type="component" value="Unassembled WGS sequence"/>
</dbReference>
<evidence type="ECO:0000313" key="2">
    <source>
        <dbReference type="Proteomes" id="UP000028487"/>
    </source>
</evidence>
<evidence type="ECO:0000313" key="1">
    <source>
        <dbReference type="EMBL" id="CDH03676.1"/>
    </source>
</evidence>
<accession>A0A077P1E3</accession>
<dbReference type="HOGENOM" id="CLU_2249033_0_0_6"/>
<sequence>MPLLDMRRVSPVIFAGVSLLHGRGKKPVLSGGHWTYKMTTVSVGYSGLPFNFSAQYQDYLWENHPTEVRHMPLPVNMKMIMMEIQYTPSALAVSLTPMAGMTTS</sequence>
<comment type="caution">
    <text evidence="1">The sequence shown here is derived from an EMBL/GenBank/DDBJ whole genome shotgun (WGS) entry which is preliminary data.</text>
</comment>
<protein>
    <submittedName>
        <fullName evidence="1">Uncharacterized protein</fullName>
    </submittedName>
</protein>
<reference evidence="1" key="1">
    <citation type="submission" date="2013-07" db="EMBL/GenBank/DDBJ databases">
        <title>Sub-species coevolution in mutualistic symbiosis.</title>
        <authorList>
            <person name="Murfin K."/>
            <person name="Klassen J."/>
            <person name="Lee M."/>
            <person name="Forst S."/>
            <person name="Stock P."/>
            <person name="Goodrich-Blair H."/>
        </authorList>
    </citation>
    <scope>NUCLEOTIDE SEQUENCE [LARGE SCALE GENOMIC DNA]</scope>
    <source>
        <strain evidence="1">Feltiae Moldova</strain>
    </source>
</reference>
<dbReference type="EMBL" id="CBSV010000257">
    <property type="protein sequence ID" value="CDH03676.1"/>
    <property type="molecule type" value="Genomic_DNA"/>
</dbReference>
<dbReference type="AlphaFoldDB" id="A0A077P1E3"/>
<gene>
    <name evidence="1" type="ORF">XBFM1_820091</name>
</gene>
<proteinExistence type="predicted"/>